<comment type="caution">
    <text evidence="1">The sequence shown here is derived from an EMBL/GenBank/DDBJ whole genome shotgun (WGS) entry which is preliminary data.</text>
</comment>
<dbReference type="Pfam" id="PF09438">
    <property type="entry name" value="DUF2017"/>
    <property type="match status" value="1"/>
</dbReference>
<dbReference type="EMBL" id="JAPDOD010000021">
    <property type="protein sequence ID" value="MDA0162817.1"/>
    <property type="molecule type" value="Genomic_DNA"/>
</dbReference>
<dbReference type="Proteomes" id="UP001149140">
    <property type="component" value="Unassembled WGS sequence"/>
</dbReference>
<sequence>MFGRNRPRPRVSPRDGSYVLNLDDRERELIRQILGEMRALLILDATDPRVRRLYPAAYADDAKKEEEYQQLTHEELRSSRLANVDAVEASIAAELLTEEQLTAWMQAINSLRLVLGTLLDISDDDQELAFDPDDPEARTQALYGYLGGLLDEIVDAQLEVL</sequence>
<evidence type="ECO:0000313" key="1">
    <source>
        <dbReference type="EMBL" id="MDA0162817.1"/>
    </source>
</evidence>
<dbReference type="AlphaFoldDB" id="A0A9X3MX18"/>
<organism evidence="1 2">
    <name type="scientific">Solirubrobacter ginsenosidimutans</name>
    <dbReference type="NCBI Taxonomy" id="490573"/>
    <lineage>
        <taxon>Bacteria</taxon>
        <taxon>Bacillati</taxon>
        <taxon>Actinomycetota</taxon>
        <taxon>Thermoleophilia</taxon>
        <taxon>Solirubrobacterales</taxon>
        <taxon>Solirubrobacteraceae</taxon>
        <taxon>Solirubrobacter</taxon>
    </lineage>
</organism>
<accession>A0A9X3MX18</accession>
<name>A0A9X3MX18_9ACTN</name>
<reference evidence="1" key="1">
    <citation type="submission" date="2022-10" db="EMBL/GenBank/DDBJ databases">
        <title>The WGS of Solirubrobacter ginsenosidimutans DSM 21036.</title>
        <authorList>
            <person name="Jiang Z."/>
        </authorList>
    </citation>
    <scope>NUCLEOTIDE SEQUENCE</scope>
    <source>
        <strain evidence="1">DSM 21036</strain>
    </source>
</reference>
<keyword evidence="2" id="KW-1185">Reference proteome</keyword>
<gene>
    <name evidence="1" type="ORF">OM076_21265</name>
</gene>
<protein>
    <submittedName>
        <fullName evidence="1">DUF2017 domain-containing protein</fullName>
    </submittedName>
</protein>
<evidence type="ECO:0000313" key="2">
    <source>
        <dbReference type="Proteomes" id="UP001149140"/>
    </source>
</evidence>
<dbReference type="RefSeq" id="WP_270042056.1">
    <property type="nucleotide sequence ID" value="NZ_JAPDOD010000021.1"/>
</dbReference>
<proteinExistence type="predicted"/>
<dbReference type="InterPro" id="IPR018561">
    <property type="entry name" value="AosR"/>
</dbReference>